<feature type="compositionally biased region" description="Low complexity" evidence="1">
    <location>
        <begin position="11"/>
        <end position="24"/>
    </location>
</feature>
<dbReference type="EMBL" id="CADCTF010000116">
    <property type="protein sequence ID" value="CAA9255064.1"/>
    <property type="molecule type" value="Genomic_DNA"/>
</dbReference>
<name>A0A6J4ILJ0_9ACTN</name>
<accession>A0A6J4ILJ0</accession>
<sequence>GTTAERRPGRGRLPARGALRAGGPERVGHRAHPERRPLRRRRLAGAAGARVGVPAPRRPARRHGHGAARIRPVGRRRAGRGGDAACRSRRHPGPRSGGRTPRRPPGEPDDRPAGRALGVVLPCCGGRDPRRGRDEPRCGHPAPVDAARGSVRRGPVERLVDPVRRQRLPGHPAVRDRAGDPPGRPARVHGRRAPRRWRRAVEPPAAAGRRHPSAALGPPGFL</sequence>
<proteinExistence type="predicted"/>
<reference evidence="2" key="1">
    <citation type="submission" date="2020-02" db="EMBL/GenBank/DDBJ databases">
        <authorList>
            <person name="Meier V. D."/>
        </authorList>
    </citation>
    <scope>NUCLEOTIDE SEQUENCE</scope>
    <source>
        <strain evidence="2">AVDCRST_MAG50</strain>
    </source>
</reference>
<feature type="region of interest" description="Disordered" evidence="1">
    <location>
        <begin position="1"/>
        <end position="222"/>
    </location>
</feature>
<feature type="compositionally biased region" description="Low complexity" evidence="1">
    <location>
        <begin position="44"/>
        <end position="55"/>
    </location>
</feature>
<feature type="compositionally biased region" description="Basic residues" evidence="1">
    <location>
        <begin position="58"/>
        <end position="79"/>
    </location>
</feature>
<gene>
    <name evidence="2" type="ORF">AVDCRST_MAG50-2437</name>
</gene>
<evidence type="ECO:0000256" key="1">
    <source>
        <dbReference type="SAM" id="MobiDB-lite"/>
    </source>
</evidence>
<dbReference type="AlphaFoldDB" id="A0A6J4ILJ0"/>
<feature type="compositionally biased region" description="Basic and acidic residues" evidence="1">
    <location>
        <begin position="154"/>
        <end position="164"/>
    </location>
</feature>
<feature type="compositionally biased region" description="Basic and acidic residues" evidence="1">
    <location>
        <begin position="104"/>
        <end position="113"/>
    </location>
</feature>
<protein>
    <submittedName>
        <fullName evidence="2">Uncharacterized protein</fullName>
    </submittedName>
</protein>
<feature type="non-terminal residue" evidence="2">
    <location>
        <position position="222"/>
    </location>
</feature>
<organism evidence="2">
    <name type="scientific">uncultured Acidimicrobiales bacterium</name>
    <dbReference type="NCBI Taxonomy" id="310071"/>
    <lineage>
        <taxon>Bacteria</taxon>
        <taxon>Bacillati</taxon>
        <taxon>Actinomycetota</taxon>
        <taxon>Acidimicrobiia</taxon>
        <taxon>Acidimicrobiales</taxon>
        <taxon>environmental samples</taxon>
    </lineage>
</organism>
<feature type="compositionally biased region" description="Basic residues" evidence="1">
    <location>
        <begin position="29"/>
        <end position="43"/>
    </location>
</feature>
<feature type="non-terminal residue" evidence="2">
    <location>
        <position position="1"/>
    </location>
</feature>
<feature type="compositionally biased region" description="Basic residues" evidence="1">
    <location>
        <begin position="186"/>
        <end position="198"/>
    </location>
</feature>
<feature type="compositionally biased region" description="Basic and acidic residues" evidence="1">
    <location>
        <begin position="127"/>
        <end position="138"/>
    </location>
</feature>
<evidence type="ECO:0000313" key="2">
    <source>
        <dbReference type="EMBL" id="CAA9255064.1"/>
    </source>
</evidence>